<evidence type="ECO:0000313" key="2">
    <source>
        <dbReference type="EMBL" id="MEK7951528.1"/>
    </source>
</evidence>
<evidence type="ECO:0000256" key="1">
    <source>
        <dbReference type="ARBA" id="ARBA00023002"/>
    </source>
</evidence>
<proteinExistence type="predicted"/>
<dbReference type="InterPro" id="IPR002347">
    <property type="entry name" value="SDR_fam"/>
</dbReference>
<dbReference type="InterPro" id="IPR036291">
    <property type="entry name" value="NAD(P)-bd_dom_sf"/>
</dbReference>
<accession>A0ABU9AVH1</accession>
<dbReference type="EMBL" id="JBBUKT010000004">
    <property type="protein sequence ID" value="MEK7951528.1"/>
    <property type="molecule type" value="Genomic_DNA"/>
</dbReference>
<dbReference type="RefSeq" id="WP_341405135.1">
    <property type="nucleotide sequence ID" value="NZ_JBBUKT010000004.1"/>
</dbReference>
<name>A0ABU9AVH1_9BACT</name>
<dbReference type="Proteomes" id="UP001371305">
    <property type="component" value="Unassembled WGS sequence"/>
</dbReference>
<dbReference type="SUPFAM" id="SSF51735">
    <property type="entry name" value="NAD(P)-binding Rossmann-fold domains"/>
    <property type="match status" value="1"/>
</dbReference>
<keyword evidence="1" id="KW-0560">Oxidoreductase</keyword>
<dbReference type="NCBIfam" id="NF004513">
    <property type="entry name" value="PRK05854.1"/>
    <property type="match status" value="1"/>
</dbReference>
<keyword evidence="3" id="KW-1185">Reference proteome</keyword>
<dbReference type="PANTHER" id="PTHR43157:SF31">
    <property type="entry name" value="PHOSPHATIDYLINOSITOL-GLYCAN BIOSYNTHESIS CLASS F PROTEIN"/>
    <property type="match status" value="1"/>
</dbReference>
<dbReference type="Gene3D" id="3.40.50.720">
    <property type="entry name" value="NAD(P)-binding Rossmann-like Domain"/>
    <property type="match status" value="1"/>
</dbReference>
<reference evidence="2 3" key="1">
    <citation type="submission" date="2024-04" db="EMBL/GenBank/DDBJ databases">
        <title>Luteolibacter sp. isolated from soil.</title>
        <authorList>
            <person name="An J."/>
        </authorList>
    </citation>
    <scope>NUCLEOTIDE SEQUENCE [LARGE SCALE GENOMIC DNA]</scope>
    <source>
        <strain evidence="2 3">Y139</strain>
    </source>
</reference>
<dbReference type="PANTHER" id="PTHR43157">
    <property type="entry name" value="PHOSPHATIDYLINOSITOL-GLYCAN BIOSYNTHESIS CLASS F PROTEIN-RELATED"/>
    <property type="match status" value="1"/>
</dbReference>
<organism evidence="2 3">
    <name type="scientific">Luteolibacter soli</name>
    <dbReference type="NCBI Taxonomy" id="3135280"/>
    <lineage>
        <taxon>Bacteria</taxon>
        <taxon>Pseudomonadati</taxon>
        <taxon>Verrucomicrobiota</taxon>
        <taxon>Verrucomicrobiia</taxon>
        <taxon>Verrucomicrobiales</taxon>
        <taxon>Verrucomicrobiaceae</taxon>
        <taxon>Luteolibacter</taxon>
    </lineage>
</organism>
<dbReference type="NCBIfam" id="NF004846">
    <property type="entry name" value="PRK06197.1"/>
    <property type="match status" value="1"/>
</dbReference>
<protein>
    <submittedName>
        <fullName evidence="2">SDR family oxidoreductase</fullName>
    </submittedName>
</protein>
<gene>
    <name evidence="2" type="ORF">WKV53_13510</name>
</gene>
<dbReference type="PRINTS" id="PR00081">
    <property type="entry name" value="GDHRDH"/>
</dbReference>
<evidence type="ECO:0000313" key="3">
    <source>
        <dbReference type="Proteomes" id="UP001371305"/>
    </source>
</evidence>
<dbReference type="Pfam" id="PF00106">
    <property type="entry name" value="adh_short"/>
    <property type="match status" value="1"/>
</dbReference>
<comment type="caution">
    <text evidence="2">The sequence shown here is derived from an EMBL/GenBank/DDBJ whole genome shotgun (WGS) entry which is preliminary data.</text>
</comment>
<dbReference type="CDD" id="cd05327">
    <property type="entry name" value="retinol-DH_like_SDR_c_like"/>
    <property type="match status" value="1"/>
</dbReference>
<sequence>MSTITMKTLSAPEAAKISTPWTTADIPSQKGRSAIITGTGGIGLETALELARAGAEVIIAGRNPRKGEDAIARIIDEAPSATVRFEQVDLASLQSIADFGARLRDQRDSLDLLINNAAVMMPPKRQQTQDGLELQFATNYLGHFALTAQLMPLLCEGEKPRVISLSSVAARDGIIDFADLQSEHHHKPMRAYSQSKLACLMFALELQRRSAAGQWGVTSIAAHPGIARTDLLHNAPGRWSAIGTARTLLWFMFQPASQGALPSLYAATSPTAKGGSYYGPASFSETRGAPTTATIPKQALDAEAASRLWEISEHLAGITIPAPREARDVTLEELDDPE</sequence>